<accession>A0ABD2WFS6</accession>
<evidence type="ECO:0008006" key="4">
    <source>
        <dbReference type="Google" id="ProtNLM"/>
    </source>
</evidence>
<dbReference type="EMBL" id="JBJJXI010000107">
    <property type="protein sequence ID" value="KAL3391876.1"/>
    <property type="molecule type" value="Genomic_DNA"/>
</dbReference>
<feature type="region of interest" description="Disordered" evidence="1">
    <location>
        <begin position="223"/>
        <end position="253"/>
    </location>
</feature>
<dbReference type="AlphaFoldDB" id="A0ABD2WFS6"/>
<comment type="caution">
    <text evidence="2">The sequence shown here is derived from an EMBL/GenBank/DDBJ whole genome shotgun (WGS) entry which is preliminary data.</text>
</comment>
<feature type="compositionally biased region" description="Acidic residues" evidence="1">
    <location>
        <begin position="231"/>
        <end position="243"/>
    </location>
</feature>
<dbReference type="PANTHER" id="PTHR31025:SF9">
    <property type="entry name" value="SI:DKEY-286J15.1"/>
    <property type="match status" value="1"/>
</dbReference>
<evidence type="ECO:0000313" key="2">
    <source>
        <dbReference type="EMBL" id="KAL3391876.1"/>
    </source>
</evidence>
<gene>
    <name evidence="2" type="ORF">TKK_013220</name>
</gene>
<protein>
    <recommendedName>
        <fullName evidence="4">SAM domain-containing protein</fullName>
    </recommendedName>
</protein>
<organism evidence="2 3">
    <name type="scientific">Trichogramma kaykai</name>
    <dbReference type="NCBI Taxonomy" id="54128"/>
    <lineage>
        <taxon>Eukaryota</taxon>
        <taxon>Metazoa</taxon>
        <taxon>Ecdysozoa</taxon>
        <taxon>Arthropoda</taxon>
        <taxon>Hexapoda</taxon>
        <taxon>Insecta</taxon>
        <taxon>Pterygota</taxon>
        <taxon>Neoptera</taxon>
        <taxon>Endopterygota</taxon>
        <taxon>Hymenoptera</taxon>
        <taxon>Apocrita</taxon>
        <taxon>Proctotrupomorpha</taxon>
        <taxon>Chalcidoidea</taxon>
        <taxon>Trichogrammatidae</taxon>
        <taxon>Trichogramma</taxon>
    </lineage>
</organism>
<dbReference type="Proteomes" id="UP001627154">
    <property type="component" value="Unassembled WGS sequence"/>
</dbReference>
<dbReference type="PANTHER" id="PTHR31025">
    <property type="entry name" value="SI:CH211-196P9.1-RELATED"/>
    <property type="match status" value="1"/>
</dbReference>
<keyword evidence="3" id="KW-1185">Reference proteome</keyword>
<name>A0ABD2WFS6_9HYME</name>
<feature type="compositionally biased region" description="Low complexity" evidence="1">
    <location>
        <begin position="244"/>
        <end position="253"/>
    </location>
</feature>
<evidence type="ECO:0000313" key="3">
    <source>
        <dbReference type="Proteomes" id="UP001627154"/>
    </source>
</evidence>
<evidence type="ECO:0000256" key="1">
    <source>
        <dbReference type="SAM" id="MobiDB-lite"/>
    </source>
</evidence>
<sequence>MHSMAFTMADTKSLLEVWDLSEYVNVFLQNKITVDLFQELNEGTVAELLPIISDRIKFNAKLKEFISENKQESNPSSKRLHDELIDKSAKIPAKRPMRGNASINYDEAMSDIVVLHNFDDITSILEASEQGLIILDCYEQTKDLTKKARNKLVDILFLEARKQKKHMTLLRGIAEAIVKKFPTESRSTYFTSPIKKCDSGVKNKSLGPKGKLANKQYNFSKQTHLGHPKDIEEEEEKDDEETSATEPSESEQTSFMWLETNHSLLINKATEEHWKITAAYRFNIFKNSTENLTDIFDKFPVLKQSKAYTLIEQDFEYLNLTKTALTEDAWQSIYNIICSKNEAYSNDSTSNSLKIKLKTKDLSKNSQVAIQLQLLAHFLPPTAVSKIPGKSSKWKVSIGDCKSSIINHAVIDGDVEKIKSEQRAFALEHKKTLQPYIIVRGEKIENIEECFVIIDEVEYQIESVLQAFVICFKSFHVFNLKYPLESEHLYMIIQKFLEIKENTKWNAEFPTTAHVMKRVDKFINDKVVEQVRNEEEIIDSDTSD</sequence>
<proteinExistence type="predicted"/>
<reference evidence="2 3" key="1">
    <citation type="journal article" date="2024" name="bioRxiv">
        <title>A reference genome for Trichogramma kaykai: A tiny desert-dwelling parasitoid wasp with competing sex-ratio distorters.</title>
        <authorList>
            <person name="Culotta J."/>
            <person name="Lindsey A.R."/>
        </authorList>
    </citation>
    <scope>NUCLEOTIDE SEQUENCE [LARGE SCALE GENOMIC DNA]</scope>
    <source>
        <strain evidence="2 3">KSX58</strain>
    </source>
</reference>